<organism evidence="3 4">
    <name type="scientific">Roseiterribacter gracilis</name>
    <dbReference type="NCBI Taxonomy" id="2812848"/>
    <lineage>
        <taxon>Bacteria</taxon>
        <taxon>Pseudomonadati</taxon>
        <taxon>Pseudomonadota</taxon>
        <taxon>Alphaproteobacteria</taxon>
        <taxon>Rhodospirillales</taxon>
        <taxon>Roseiterribacteraceae</taxon>
        <taxon>Roseiterribacter</taxon>
    </lineage>
</organism>
<dbReference type="InterPro" id="IPR045010">
    <property type="entry name" value="MDR_fam"/>
</dbReference>
<dbReference type="Gene3D" id="3.90.180.10">
    <property type="entry name" value="Medium-chain alcohol dehydrogenases, catalytic domain"/>
    <property type="match status" value="1"/>
</dbReference>
<dbReference type="AlphaFoldDB" id="A0A8S8X683"/>
<dbReference type="Pfam" id="PF16884">
    <property type="entry name" value="ADH_N_2"/>
    <property type="match status" value="1"/>
</dbReference>
<dbReference type="EMBL" id="BOPV01000001">
    <property type="protein sequence ID" value="GIL38063.1"/>
    <property type="molecule type" value="Genomic_DNA"/>
</dbReference>
<reference evidence="3" key="1">
    <citation type="submission" date="2021-02" db="EMBL/GenBank/DDBJ databases">
        <title>Genome sequence of Rhodospirillales sp. strain TMPK1 isolated from soil.</title>
        <authorList>
            <person name="Nakai R."/>
            <person name="Kusada H."/>
            <person name="Tamaki H."/>
        </authorList>
    </citation>
    <scope>NUCLEOTIDE SEQUENCE</scope>
    <source>
        <strain evidence="3">TMPK1</strain>
    </source>
</reference>
<protein>
    <submittedName>
        <fullName evidence="3">NADP-dependent oxidoreductase</fullName>
    </submittedName>
</protein>
<name>A0A8S8X683_9PROT</name>
<keyword evidence="4" id="KW-1185">Reference proteome</keyword>
<dbReference type="InterPro" id="IPR020843">
    <property type="entry name" value="ER"/>
</dbReference>
<evidence type="ECO:0000259" key="2">
    <source>
        <dbReference type="SMART" id="SM00829"/>
    </source>
</evidence>
<dbReference type="Proteomes" id="UP000681075">
    <property type="component" value="Unassembled WGS sequence"/>
</dbReference>
<dbReference type="GO" id="GO:0016628">
    <property type="term" value="F:oxidoreductase activity, acting on the CH-CH group of donors, NAD or NADP as acceptor"/>
    <property type="evidence" value="ECO:0007669"/>
    <property type="project" value="InterPro"/>
</dbReference>
<sequence>MTMRNLAWTLSAHPEPGELIGKRHFALVEQSVPSLGAGQILVRIIALGTSPAQRAYTSAAPAMHPKVPLGAVMRGRGVGVVLQSNDSAFRPDDIVEAALGWQEFAVLTPSLAGDGILRVAKLANPLRPLTRHLGVLGGTGATAWFGLFEVGQAKPAETVVISAAAGGVGSIAVQLAKRRGCRVIGIVGSEAKARWITSVLGANAAIDYKRDDVAQRLRELCPDGIDVYFDNVGGALLDIALTNLALHARVVICGFIATAQGELIAGPRHYPNLLRKRARMEGFFVMDYLKRWDEAHKPLRAWLDEGAFDPAEDVEQGLERMPDALASLFTGGNCGIKLCRVAADP</sequence>
<dbReference type="InterPro" id="IPR011032">
    <property type="entry name" value="GroES-like_sf"/>
</dbReference>
<gene>
    <name evidence="3" type="ORF">TMPK1_03000</name>
</gene>
<dbReference type="PANTHER" id="PTHR43205:SF7">
    <property type="entry name" value="PROSTAGLANDIN REDUCTASE 1"/>
    <property type="match status" value="1"/>
</dbReference>
<dbReference type="SUPFAM" id="SSF50129">
    <property type="entry name" value="GroES-like"/>
    <property type="match status" value="1"/>
</dbReference>
<keyword evidence="1" id="KW-0560">Oxidoreductase</keyword>
<comment type="caution">
    <text evidence="3">The sequence shown here is derived from an EMBL/GenBank/DDBJ whole genome shotgun (WGS) entry which is preliminary data.</text>
</comment>
<dbReference type="FunFam" id="3.40.50.720:FF:000121">
    <property type="entry name" value="Prostaglandin reductase 2"/>
    <property type="match status" value="1"/>
</dbReference>
<accession>A0A8S8X683</accession>
<dbReference type="RefSeq" id="WP_420240979.1">
    <property type="nucleotide sequence ID" value="NZ_BOPV01000001.1"/>
</dbReference>
<evidence type="ECO:0000313" key="3">
    <source>
        <dbReference type="EMBL" id="GIL38063.1"/>
    </source>
</evidence>
<dbReference type="InterPro" id="IPR036291">
    <property type="entry name" value="NAD(P)-bd_dom_sf"/>
</dbReference>
<dbReference type="InterPro" id="IPR013149">
    <property type="entry name" value="ADH-like_C"/>
</dbReference>
<evidence type="ECO:0000313" key="4">
    <source>
        <dbReference type="Proteomes" id="UP000681075"/>
    </source>
</evidence>
<dbReference type="Pfam" id="PF00107">
    <property type="entry name" value="ADH_zinc_N"/>
    <property type="match status" value="1"/>
</dbReference>
<dbReference type="CDD" id="cd05288">
    <property type="entry name" value="PGDH"/>
    <property type="match status" value="1"/>
</dbReference>
<evidence type="ECO:0000256" key="1">
    <source>
        <dbReference type="ARBA" id="ARBA00023002"/>
    </source>
</evidence>
<dbReference type="PANTHER" id="PTHR43205">
    <property type="entry name" value="PROSTAGLANDIN REDUCTASE"/>
    <property type="match status" value="1"/>
</dbReference>
<dbReference type="InterPro" id="IPR041694">
    <property type="entry name" value="ADH_N_2"/>
</dbReference>
<proteinExistence type="predicted"/>
<feature type="domain" description="Enoyl reductase (ER)" evidence="2">
    <location>
        <begin position="21"/>
        <end position="336"/>
    </location>
</feature>
<dbReference type="Gene3D" id="3.40.50.720">
    <property type="entry name" value="NAD(P)-binding Rossmann-like Domain"/>
    <property type="match status" value="1"/>
</dbReference>
<dbReference type="SUPFAM" id="SSF51735">
    <property type="entry name" value="NAD(P)-binding Rossmann-fold domains"/>
    <property type="match status" value="1"/>
</dbReference>
<dbReference type="SMART" id="SM00829">
    <property type="entry name" value="PKS_ER"/>
    <property type="match status" value="1"/>
</dbReference>